<comment type="caution">
    <text evidence="1">The sequence shown here is derived from an EMBL/GenBank/DDBJ whole genome shotgun (WGS) entry which is preliminary data.</text>
</comment>
<dbReference type="EMBL" id="NOIF01000541">
    <property type="protein sequence ID" value="OZS41224.1"/>
    <property type="molecule type" value="Genomic_DNA"/>
</dbReference>
<keyword evidence="2" id="KW-1185">Reference proteome</keyword>
<proteinExistence type="predicted"/>
<dbReference type="Proteomes" id="UP000215999">
    <property type="component" value="Unassembled WGS sequence"/>
</dbReference>
<name>A0ABX4FQL0_9GAMM</name>
<protein>
    <submittedName>
        <fullName evidence="1">Small-conductance mechanosensitive channel</fullName>
    </submittedName>
</protein>
<accession>A0ABX4FQL0</accession>
<sequence length="60" mass="7083">MLHQHFADRRINQVNLRREYFRTTPTEVREVLKAHSVELLDFKLEPAAEEYMATRALLGA</sequence>
<evidence type="ECO:0000313" key="1">
    <source>
        <dbReference type="EMBL" id="OZS41224.1"/>
    </source>
</evidence>
<gene>
    <name evidence="1" type="ORF">ASV53_25010</name>
</gene>
<dbReference type="Pfam" id="PF13455">
    <property type="entry name" value="MUG113"/>
    <property type="match status" value="1"/>
</dbReference>
<evidence type="ECO:0000313" key="2">
    <source>
        <dbReference type="Proteomes" id="UP000215999"/>
    </source>
</evidence>
<reference evidence="1 2" key="1">
    <citation type="journal article" date="2016" name="Antonie Van Leeuwenhoek">
        <title>Photobacterium sanguinicancri sp. nov. isolated from marine animals.</title>
        <authorList>
            <person name="Gomez-Gil B."/>
            <person name="Roque A."/>
            <person name="Rotllant G."/>
            <person name="Romalde J.L."/>
            <person name="Doce A."/>
            <person name="Eggermont M."/>
            <person name="Defoirdt T."/>
        </authorList>
    </citation>
    <scope>NUCLEOTIDE SEQUENCE [LARGE SCALE GENOMIC DNA]</scope>
    <source>
        <strain evidence="1 2">CAIM 1827</strain>
    </source>
</reference>
<organism evidence="1 2">
    <name type="scientific">Photobacterium sanguinicancri</name>
    <dbReference type="NCBI Taxonomy" id="875932"/>
    <lineage>
        <taxon>Bacteria</taxon>
        <taxon>Pseudomonadati</taxon>
        <taxon>Pseudomonadota</taxon>
        <taxon>Gammaproteobacteria</taxon>
        <taxon>Vibrionales</taxon>
        <taxon>Vibrionaceae</taxon>
        <taxon>Photobacterium</taxon>
    </lineage>
</organism>